<evidence type="ECO:0000313" key="3">
    <source>
        <dbReference type="Proteomes" id="UP001175353"/>
    </source>
</evidence>
<reference evidence="2" key="1">
    <citation type="submission" date="2023-06" db="EMBL/GenBank/DDBJ databases">
        <title>Black Yeasts Isolated from many extreme environments.</title>
        <authorList>
            <person name="Coleine C."/>
            <person name="Stajich J.E."/>
            <person name="Selbmann L."/>
        </authorList>
    </citation>
    <scope>NUCLEOTIDE SEQUENCE</scope>
    <source>
        <strain evidence="2">CCFEE 5200</strain>
    </source>
</reference>
<feature type="region of interest" description="Disordered" evidence="1">
    <location>
        <begin position="249"/>
        <end position="270"/>
    </location>
</feature>
<comment type="caution">
    <text evidence="2">The sequence shown here is derived from an EMBL/GenBank/DDBJ whole genome shotgun (WGS) entry which is preliminary data.</text>
</comment>
<feature type="compositionally biased region" description="Polar residues" evidence="1">
    <location>
        <begin position="568"/>
        <end position="584"/>
    </location>
</feature>
<feature type="compositionally biased region" description="Polar residues" evidence="1">
    <location>
        <begin position="407"/>
        <end position="420"/>
    </location>
</feature>
<feature type="region of interest" description="Disordered" evidence="1">
    <location>
        <begin position="564"/>
        <end position="723"/>
    </location>
</feature>
<feature type="compositionally biased region" description="Polar residues" evidence="1">
    <location>
        <begin position="347"/>
        <end position="360"/>
    </location>
</feature>
<feature type="compositionally biased region" description="Basic and acidic residues" evidence="1">
    <location>
        <begin position="685"/>
        <end position="719"/>
    </location>
</feature>
<name>A0AAN6KAU2_9PEZI</name>
<feature type="compositionally biased region" description="Low complexity" evidence="1">
    <location>
        <begin position="636"/>
        <end position="647"/>
    </location>
</feature>
<dbReference type="EMBL" id="JAUJLE010000164">
    <property type="protein sequence ID" value="KAK0973088.1"/>
    <property type="molecule type" value="Genomic_DNA"/>
</dbReference>
<proteinExistence type="predicted"/>
<feature type="compositionally biased region" description="Basic and acidic residues" evidence="1">
    <location>
        <begin position="586"/>
        <end position="607"/>
    </location>
</feature>
<sequence length="786" mass="86233">MSKPLRRPSVPKLKCFPWVGNKGSSYVGMVKEIDSMESESIIVRRDRPDPVADYPQLPPSNASYDLAVFLRTTEPRGRESVRASPSTAVRSKSIPRRLLGHLREYYKPTRGMDLPPGPAPYKYDERLRAWVRESPSEQVMHLPNSVVQKTTLDGKQYFELKVPPLPRMDGVFSRGGSDAFYHDSRGSANERCIDQVVLRDMTSDELLDGWLAGLDHNAEAHSESAQRTLVSSSTSLAVGHQLSLLLPASAEDDGGATEASGLRRASSTTGGRLSLWVPPTWSRDSVSTVILGTRRRSDAVELDGQGRHRTSLWELEDGDSHVVLSVASTFNTASTELETERIKTAWPTPSQCTRRPSTALSGDRAPSGDQSIEHNTSRTFFASDDLGTEVPGETQTRERRDPERASNRSPVRASSCQSSSFDEVAYPAPALKSHEPLALDSKPNDHLLASKWQGSVPAYSTGILPGKHPVTLRYVTPKYSAEVKDFFMEELHADKAGLSTDLPPVTRSAHICATAPERPVCVFCGPGQKNAARVFREADSANDNPGNVGGTFATTGRRIHADAAPAPSSVQSYRPSGPFCSQNKLPRADRSMLTEKTPRHVHSEELLGRSGPNAWNQTKPLPEQPRKPSTKPAHISTLSRSTSSLQTHRQRSPKYTQAPTPPPEKDLPALPALLDHPDSVYPGPRVERARAGMPPRPERDEPTNNGRRSKDPSYPKTDLKSLMPKVPKPYIHADPRSIGAQSMLRPVGDSASRLADMALLEAQLCEIQAQVVQLSAMVVDVLTRQY</sequence>
<gene>
    <name evidence="2" type="ORF">LTR91_014931</name>
</gene>
<feature type="compositionally biased region" description="Basic and acidic residues" evidence="1">
    <location>
        <begin position="395"/>
        <end position="406"/>
    </location>
</feature>
<protein>
    <submittedName>
        <fullName evidence="2">Uncharacterized protein</fullName>
    </submittedName>
</protein>
<evidence type="ECO:0000313" key="2">
    <source>
        <dbReference type="EMBL" id="KAK0973088.1"/>
    </source>
</evidence>
<accession>A0AAN6KAU2</accession>
<feature type="region of interest" description="Disordered" evidence="1">
    <location>
        <begin position="343"/>
        <end position="420"/>
    </location>
</feature>
<evidence type="ECO:0000256" key="1">
    <source>
        <dbReference type="SAM" id="MobiDB-lite"/>
    </source>
</evidence>
<dbReference type="AlphaFoldDB" id="A0AAN6KAU2"/>
<dbReference type="Proteomes" id="UP001175353">
    <property type="component" value="Unassembled WGS sequence"/>
</dbReference>
<organism evidence="2 3">
    <name type="scientific">Friedmanniomyces endolithicus</name>
    <dbReference type="NCBI Taxonomy" id="329885"/>
    <lineage>
        <taxon>Eukaryota</taxon>
        <taxon>Fungi</taxon>
        <taxon>Dikarya</taxon>
        <taxon>Ascomycota</taxon>
        <taxon>Pezizomycotina</taxon>
        <taxon>Dothideomycetes</taxon>
        <taxon>Dothideomycetidae</taxon>
        <taxon>Mycosphaerellales</taxon>
        <taxon>Teratosphaeriaceae</taxon>
        <taxon>Friedmanniomyces</taxon>
    </lineage>
</organism>
<keyword evidence="3" id="KW-1185">Reference proteome</keyword>